<organism evidence="13 14">
    <name type="scientific">Salmonella enterica subsp. enterica serovar Poona</name>
    <dbReference type="NCBI Taxonomy" id="436295"/>
    <lineage>
        <taxon>Bacteria</taxon>
        <taxon>Pseudomonadati</taxon>
        <taxon>Pseudomonadota</taxon>
        <taxon>Gammaproteobacteria</taxon>
        <taxon>Enterobacterales</taxon>
        <taxon>Enterobacteriaceae</taxon>
        <taxon>Salmonella</taxon>
    </lineage>
</organism>
<dbReference type="UniPathway" id="UPA00109">
    <property type="reaction ID" value="UER00188"/>
</dbReference>
<feature type="non-terminal residue" evidence="13">
    <location>
        <position position="150"/>
    </location>
</feature>
<evidence type="ECO:0000256" key="7">
    <source>
        <dbReference type="ARBA" id="ARBA00022777"/>
    </source>
</evidence>
<dbReference type="EMBL" id="PYKK01001986">
    <property type="protein sequence ID" value="TGD10303.1"/>
    <property type="molecule type" value="Genomic_DNA"/>
</dbReference>
<dbReference type="InterPro" id="IPR015793">
    <property type="entry name" value="Pyrv_Knase_brl"/>
</dbReference>
<dbReference type="Gene3D" id="2.40.33.10">
    <property type="entry name" value="PK beta-barrel domain-like"/>
    <property type="match status" value="1"/>
</dbReference>
<dbReference type="Gene3D" id="3.20.20.60">
    <property type="entry name" value="Phosphoenolpyruvate-binding domains"/>
    <property type="match status" value="1"/>
</dbReference>
<dbReference type="GO" id="GO:0000287">
    <property type="term" value="F:magnesium ion binding"/>
    <property type="evidence" value="ECO:0007669"/>
    <property type="project" value="InterPro"/>
</dbReference>
<accession>A0A659RVI3</accession>
<dbReference type="PANTHER" id="PTHR11817">
    <property type="entry name" value="PYRUVATE KINASE"/>
    <property type="match status" value="1"/>
</dbReference>
<keyword evidence="11 13" id="KW-0670">Pyruvate</keyword>
<dbReference type="GO" id="GO:0030955">
    <property type="term" value="F:potassium ion binding"/>
    <property type="evidence" value="ECO:0007669"/>
    <property type="project" value="InterPro"/>
</dbReference>
<dbReference type="InterPro" id="IPR001697">
    <property type="entry name" value="Pyr_Knase"/>
</dbReference>
<evidence type="ECO:0000313" key="14">
    <source>
        <dbReference type="Proteomes" id="UP000297989"/>
    </source>
</evidence>
<evidence type="ECO:0000256" key="9">
    <source>
        <dbReference type="ARBA" id="ARBA00022842"/>
    </source>
</evidence>
<keyword evidence="5" id="KW-0479">Metal-binding</keyword>
<evidence type="ECO:0000256" key="4">
    <source>
        <dbReference type="ARBA" id="ARBA00022679"/>
    </source>
</evidence>
<proteinExistence type="inferred from homology"/>
<comment type="similarity">
    <text evidence="2">Belongs to the pyruvate kinase family.</text>
</comment>
<dbReference type="EC" id="2.7.1.40" evidence="3"/>
<evidence type="ECO:0000313" key="13">
    <source>
        <dbReference type="EMBL" id="TGD10303.1"/>
    </source>
</evidence>
<name>A0A659RVI3_SALET</name>
<comment type="caution">
    <text evidence="13">The sequence shown here is derived from an EMBL/GenBank/DDBJ whole genome shotgun (WGS) entry which is preliminary data.</text>
</comment>
<dbReference type="InterPro" id="IPR040442">
    <property type="entry name" value="Pyrv_kinase-like_dom_sf"/>
</dbReference>
<evidence type="ECO:0000259" key="12">
    <source>
        <dbReference type="Pfam" id="PF00224"/>
    </source>
</evidence>
<keyword evidence="8" id="KW-0067">ATP-binding</keyword>
<protein>
    <recommendedName>
        <fullName evidence="3">pyruvate kinase</fullName>
        <ecNumber evidence="3">2.7.1.40</ecNumber>
    </recommendedName>
</protein>
<evidence type="ECO:0000256" key="5">
    <source>
        <dbReference type="ARBA" id="ARBA00022723"/>
    </source>
</evidence>
<dbReference type="SUPFAM" id="SSF50800">
    <property type="entry name" value="PK beta-barrel domain-like"/>
    <property type="match status" value="1"/>
</dbReference>
<evidence type="ECO:0000256" key="3">
    <source>
        <dbReference type="ARBA" id="ARBA00012142"/>
    </source>
</evidence>
<evidence type="ECO:0000256" key="2">
    <source>
        <dbReference type="ARBA" id="ARBA00008663"/>
    </source>
</evidence>
<keyword evidence="9" id="KW-0460">Magnesium</keyword>
<reference evidence="13 14" key="1">
    <citation type="submission" date="2018-03" db="EMBL/GenBank/DDBJ databases">
        <title>Non-Typhoidal Salmonella genome sequencing and assembly.</title>
        <authorList>
            <person name="Matchawe C."/>
        </authorList>
    </citation>
    <scope>NUCLEOTIDE SEQUENCE [LARGE SCALE GENOMIC DNA]</scope>
    <source>
        <strain evidence="13 14">8EV</strain>
    </source>
</reference>
<evidence type="ECO:0000256" key="10">
    <source>
        <dbReference type="ARBA" id="ARBA00023152"/>
    </source>
</evidence>
<dbReference type="InterPro" id="IPR015806">
    <property type="entry name" value="Pyrv_Knase_insert_dom_sf"/>
</dbReference>
<evidence type="ECO:0000256" key="8">
    <source>
        <dbReference type="ARBA" id="ARBA00022840"/>
    </source>
</evidence>
<dbReference type="GO" id="GO:0005524">
    <property type="term" value="F:ATP binding"/>
    <property type="evidence" value="ECO:0007669"/>
    <property type="project" value="UniProtKB-KW"/>
</dbReference>
<evidence type="ECO:0000256" key="1">
    <source>
        <dbReference type="ARBA" id="ARBA00004997"/>
    </source>
</evidence>
<dbReference type="Proteomes" id="UP000297989">
    <property type="component" value="Unassembled WGS sequence"/>
</dbReference>
<dbReference type="InterPro" id="IPR011037">
    <property type="entry name" value="Pyrv_Knase-like_insert_dom_sf"/>
</dbReference>
<keyword evidence="6" id="KW-0547">Nucleotide-binding</keyword>
<dbReference type="GO" id="GO:0016301">
    <property type="term" value="F:kinase activity"/>
    <property type="evidence" value="ECO:0007669"/>
    <property type="project" value="UniProtKB-KW"/>
</dbReference>
<keyword evidence="7 13" id="KW-0418">Kinase</keyword>
<dbReference type="GO" id="GO:0004743">
    <property type="term" value="F:pyruvate kinase activity"/>
    <property type="evidence" value="ECO:0007669"/>
    <property type="project" value="UniProtKB-EC"/>
</dbReference>
<dbReference type="Pfam" id="PF00224">
    <property type="entry name" value="PK"/>
    <property type="match status" value="1"/>
</dbReference>
<dbReference type="SUPFAM" id="SSF51621">
    <property type="entry name" value="Phosphoenolpyruvate/pyruvate domain"/>
    <property type="match status" value="1"/>
</dbReference>
<keyword evidence="10" id="KW-0324">Glycolysis</keyword>
<keyword evidence="4" id="KW-0808">Transferase</keyword>
<dbReference type="AlphaFoldDB" id="A0A659RVI3"/>
<evidence type="ECO:0000256" key="11">
    <source>
        <dbReference type="ARBA" id="ARBA00023317"/>
    </source>
</evidence>
<sequence length="150" mass="16073">MKKTKIVCTIGPKTESEEMLSIMLDAGMNVMRLNFSHGDYAEHGQRIQNLRNVMSKTGKKAAILLDTKGPEIRTIILEGGNDVSLKAGQTFTFTTDKSVVGNNEIVAVTYEGFTSDLSVGNTVLVADGRIGLEVPGSEGQIGHCKLQSTG</sequence>
<dbReference type="InterPro" id="IPR015813">
    <property type="entry name" value="Pyrv/PenolPyrv_kinase-like_dom"/>
</dbReference>
<comment type="pathway">
    <text evidence="1">Carbohydrate degradation; glycolysis; pyruvate from D-glyceraldehyde 3-phosphate: step 5/5.</text>
</comment>
<evidence type="ECO:0000256" key="6">
    <source>
        <dbReference type="ARBA" id="ARBA00022741"/>
    </source>
</evidence>
<gene>
    <name evidence="13" type="ORF">C9F10_29480</name>
</gene>
<feature type="domain" description="Pyruvate kinase barrel" evidence="12">
    <location>
        <begin position="1"/>
        <end position="140"/>
    </location>
</feature>